<protein>
    <submittedName>
        <fullName evidence="3">Extensin</fullName>
    </submittedName>
</protein>
<reference evidence="3 4" key="2">
    <citation type="submission" date="2019-02" db="EMBL/GenBank/DDBJ databases">
        <title>'Lichenibacterium ramalinii' gen. nov. sp. nov., 'Lichenibacterium minor' gen. nov. sp. nov.</title>
        <authorList>
            <person name="Pankratov T."/>
        </authorList>
    </citation>
    <scope>NUCLEOTIDE SEQUENCE [LARGE SCALE GENOMIC DNA]</scope>
    <source>
        <strain evidence="3 4">RmlP026</strain>
    </source>
</reference>
<dbReference type="PROSITE" id="PS51257">
    <property type="entry name" value="PROKAR_LIPOPROTEIN"/>
    <property type="match status" value="1"/>
</dbReference>
<feature type="compositionally biased region" description="Pro residues" evidence="1">
    <location>
        <begin position="222"/>
        <end position="231"/>
    </location>
</feature>
<evidence type="ECO:0000256" key="1">
    <source>
        <dbReference type="SAM" id="MobiDB-lite"/>
    </source>
</evidence>
<comment type="caution">
    <text evidence="3">The sequence shown here is derived from an EMBL/GenBank/DDBJ whole genome shotgun (WGS) entry which is preliminary data.</text>
</comment>
<organism evidence="3 4">
    <name type="scientific">Lichenibacterium minor</name>
    <dbReference type="NCBI Taxonomy" id="2316528"/>
    <lineage>
        <taxon>Bacteria</taxon>
        <taxon>Pseudomonadati</taxon>
        <taxon>Pseudomonadota</taxon>
        <taxon>Alphaproteobacteria</taxon>
        <taxon>Hyphomicrobiales</taxon>
        <taxon>Lichenihabitantaceae</taxon>
        <taxon>Lichenibacterium</taxon>
    </lineage>
</organism>
<feature type="domain" description="Extensin-like C-terminal" evidence="2">
    <location>
        <begin position="36"/>
        <end position="210"/>
    </location>
</feature>
<dbReference type="AlphaFoldDB" id="A0A4Q2UAX6"/>
<accession>A0A4Q2UAX6</accession>
<reference evidence="3 4" key="1">
    <citation type="submission" date="2018-12" db="EMBL/GenBank/DDBJ databases">
        <authorList>
            <person name="Grouzdev D.S."/>
            <person name="Krutkina M.S."/>
        </authorList>
    </citation>
    <scope>NUCLEOTIDE SEQUENCE [LARGE SCALE GENOMIC DNA]</scope>
    <source>
        <strain evidence="3 4">RmlP026</strain>
    </source>
</reference>
<dbReference type="Proteomes" id="UP000290759">
    <property type="component" value="Unassembled WGS sequence"/>
</dbReference>
<keyword evidence="4" id="KW-1185">Reference proteome</keyword>
<feature type="region of interest" description="Disordered" evidence="1">
    <location>
        <begin position="289"/>
        <end position="349"/>
    </location>
</feature>
<dbReference type="RefSeq" id="WP_129223954.1">
    <property type="nucleotide sequence ID" value="NZ_QYBB01000003.1"/>
</dbReference>
<dbReference type="OrthoDB" id="9809788at2"/>
<name>A0A4Q2UAX6_9HYPH</name>
<dbReference type="Pfam" id="PF06904">
    <property type="entry name" value="Extensin-like_C"/>
    <property type="match status" value="1"/>
</dbReference>
<evidence type="ECO:0000259" key="2">
    <source>
        <dbReference type="Pfam" id="PF06904"/>
    </source>
</evidence>
<gene>
    <name evidence="3" type="ORF">D3273_04560</name>
</gene>
<evidence type="ECO:0000313" key="4">
    <source>
        <dbReference type="Proteomes" id="UP000290759"/>
    </source>
</evidence>
<dbReference type="InterPro" id="IPR009683">
    <property type="entry name" value="Extensin-like_C"/>
</dbReference>
<sequence length="349" mass="36842">MRLRPFPILLTLAVLAGCSDYRHAERPPWRSQAEAACLAQGLVRESASVRPFHPVSGPGICGADHPFKVTALDDGSVALNTAQTLNCPMVAALDAWVREVVQPAAQARFGERVVAIDSMGSYNCRGINNRSGANLSEHAFANAIDIGGFTLADGRTLTVMRSFNAGDEQERAFLHEAHAGACGAFTTVLGPGYNIFHYNHFHMDLAHHGGTSRAPRRYCKPVPQPNLPGPPSRDDTPDPPAAEEEMDVARAPLPAPALRAGPPMLEAAVPLPAVVARSAPPPRAPAAMALALTPDAPPPRARAATPTPDEPPLISFAVPADDRDAAPPARPRLGAPARDRDVTSSIGAR</sequence>
<proteinExistence type="predicted"/>
<dbReference type="EMBL" id="QYBB01000003">
    <property type="protein sequence ID" value="RYC33148.1"/>
    <property type="molecule type" value="Genomic_DNA"/>
</dbReference>
<evidence type="ECO:0000313" key="3">
    <source>
        <dbReference type="EMBL" id="RYC33148.1"/>
    </source>
</evidence>
<feature type="region of interest" description="Disordered" evidence="1">
    <location>
        <begin position="209"/>
        <end position="246"/>
    </location>
</feature>